<dbReference type="PANTHER" id="PTHR32429">
    <property type="match status" value="1"/>
</dbReference>
<dbReference type="Proteomes" id="UP001234989">
    <property type="component" value="Chromosome 10"/>
</dbReference>
<evidence type="ECO:0000256" key="1">
    <source>
        <dbReference type="ARBA" id="ARBA00004470"/>
    </source>
</evidence>
<proteinExistence type="predicted"/>
<dbReference type="GO" id="GO:0009570">
    <property type="term" value="C:chloroplast stroma"/>
    <property type="evidence" value="ECO:0007669"/>
    <property type="project" value="UniProtKB-SubCell"/>
</dbReference>
<protein>
    <submittedName>
        <fullName evidence="2">Uncharacterized protein</fullName>
    </submittedName>
</protein>
<dbReference type="PANTHER" id="PTHR32429:SF27">
    <property type="entry name" value="RIBULOSE BISPHOSPHATE CARBOXYLASE_OXYGENASE ACTIVASE, CHLOROPLASTIC"/>
    <property type="match status" value="1"/>
</dbReference>
<evidence type="ECO:0000313" key="2">
    <source>
        <dbReference type="EMBL" id="WMV52260.1"/>
    </source>
</evidence>
<name>A0AAF0UUG0_SOLVR</name>
<organism evidence="2 3">
    <name type="scientific">Solanum verrucosum</name>
    <dbReference type="NCBI Taxonomy" id="315347"/>
    <lineage>
        <taxon>Eukaryota</taxon>
        <taxon>Viridiplantae</taxon>
        <taxon>Streptophyta</taxon>
        <taxon>Embryophyta</taxon>
        <taxon>Tracheophyta</taxon>
        <taxon>Spermatophyta</taxon>
        <taxon>Magnoliopsida</taxon>
        <taxon>eudicotyledons</taxon>
        <taxon>Gunneridae</taxon>
        <taxon>Pentapetalae</taxon>
        <taxon>asterids</taxon>
        <taxon>lamiids</taxon>
        <taxon>Solanales</taxon>
        <taxon>Solanaceae</taxon>
        <taxon>Solanoideae</taxon>
        <taxon>Solaneae</taxon>
        <taxon>Solanum</taxon>
    </lineage>
</organism>
<sequence length="163" mass="17847">MASSVSTVAAANKVLLSLNHTVAGTSVPSTAFFGKILKKVNAKGASSPKVSNRSFRIVAQAQEIDEKKQTDQDRWKGLVTDMSDDQQDITRGKGMVDPLFQAPVGTGTHHPVLSSYEYISQGLRQYNLDNTLDGFYIAPAFMDKLVVHITKNFLTLPNIKVSY</sequence>
<dbReference type="InterPro" id="IPR044960">
    <property type="entry name" value="RCA-like"/>
</dbReference>
<accession>A0AAF0UUG0</accession>
<dbReference type="GO" id="GO:0046863">
    <property type="term" value="F:ribulose-1,5-bisphosphate carboxylase/oxygenase activator activity"/>
    <property type="evidence" value="ECO:0007669"/>
    <property type="project" value="TreeGrafter"/>
</dbReference>
<gene>
    <name evidence="2" type="ORF">MTR67_045645</name>
</gene>
<comment type="subcellular location">
    <subcellularLocation>
        <location evidence="1">Plastid</location>
        <location evidence="1">Chloroplast stroma</location>
    </subcellularLocation>
</comment>
<keyword evidence="3" id="KW-1185">Reference proteome</keyword>
<reference evidence="2" key="1">
    <citation type="submission" date="2023-08" db="EMBL/GenBank/DDBJ databases">
        <title>A de novo genome assembly of Solanum verrucosum Schlechtendal, a Mexican diploid species geographically isolated from the other diploid A-genome species in potato relatives.</title>
        <authorList>
            <person name="Hosaka K."/>
        </authorList>
    </citation>
    <scope>NUCLEOTIDE SEQUENCE</scope>
    <source>
        <tissue evidence="2">Young leaves</tissue>
    </source>
</reference>
<dbReference type="GO" id="GO:0009579">
    <property type="term" value="C:thylakoid"/>
    <property type="evidence" value="ECO:0007669"/>
    <property type="project" value="TreeGrafter"/>
</dbReference>
<dbReference type="AlphaFoldDB" id="A0AAF0UUG0"/>
<evidence type="ECO:0000313" key="3">
    <source>
        <dbReference type="Proteomes" id="UP001234989"/>
    </source>
</evidence>
<dbReference type="EMBL" id="CP133621">
    <property type="protein sequence ID" value="WMV52260.1"/>
    <property type="molecule type" value="Genomic_DNA"/>
</dbReference>